<dbReference type="SUPFAM" id="SSF48452">
    <property type="entry name" value="TPR-like"/>
    <property type="match status" value="1"/>
</dbReference>
<comment type="caution">
    <text evidence="4">The sequence shown here is derived from an EMBL/GenBank/DDBJ whole genome shotgun (WGS) entry which is preliminary data.</text>
</comment>
<dbReference type="Pfam" id="PF00486">
    <property type="entry name" value="Trans_reg_C"/>
    <property type="match status" value="1"/>
</dbReference>
<feature type="domain" description="OmpR/PhoB-type" evidence="3">
    <location>
        <begin position="45"/>
        <end position="142"/>
    </location>
</feature>
<dbReference type="PROSITE" id="PS51755">
    <property type="entry name" value="OMPR_PHOB"/>
    <property type="match status" value="1"/>
</dbReference>
<accession>A0A0D6P3Q2</accession>
<dbReference type="SMART" id="SM00862">
    <property type="entry name" value="Trans_reg_C"/>
    <property type="match status" value="1"/>
</dbReference>
<evidence type="ECO:0000259" key="3">
    <source>
        <dbReference type="PROSITE" id="PS51755"/>
    </source>
</evidence>
<gene>
    <name evidence="4" type="ORF">Asru_0081_13</name>
</gene>
<organism evidence="4 5">
    <name type="scientific">Acidisphaera rubrifaciens HS-AP3</name>
    <dbReference type="NCBI Taxonomy" id="1231350"/>
    <lineage>
        <taxon>Bacteria</taxon>
        <taxon>Pseudomonadati</taxon>
        <taxon>Pseudomonadota</taxon>
        <taxon>Alphaproteobacteria</taxon>
        <taxon>Acetobacterales</taxon>
        <taxon>Acetobacteraceae</taxon>
        <taxon>Acidisphaera</taxon>
    </lineage>
</organism>
<dbReference type="InterPro" id="IPR036388">
    <property type="entry name" value="WH-like_DNA-bd_sf"/>
</dbReference>
<dbReference type="CDD" id="cd00383">
    <property type="entry name" value="trans_reg_C"/>
    <property type="match status" value="1"/>
</dbReference>
<dbReference type="InterPro" id="IPR001867">
    <property type="entry name" value="OmpR/PhoB-type_DNA-bd"/>
</dbReference>
<dbReference type="EMBL" id="BANB01000081">
    <property type="protein sequence ID" value="GAN76277.1"/>
    <property type="molecule type" value="Genomic_DNA"/>
</dbReference>
<evidence type="ECO:0000256" key="1">
    <source>
        <dbReference type="ARBA" id="ARBA00023125"/>
    </source>
</evidence>
<feature type="DNA-binding region" description="OmpR/PhoB-type" evidence="2">
    <location>
        <begin position="45"/>
        <end position="142"/>
    </location>
</feature>
<dbReference type="GO" id="GO:0006355">
    <property type="term" value="P:regulation of DNA-templated transcription"/>
    <property type="evidence" value="ECO:0007669"/>
    <property type="project" value="InterPro"/>
</dbReference>
<evidence type="ECO:0000256" key="2">
    <source>
        <dbReference type="PROSITE-ProRule" id="PRU01091"/>
    </source>
</evidence>
<dbReference type="PANTHER" id="PTHR12558">
    <property type="entry name" value="CELL DIVISION CYCLE 16,23,27"/>
    <property type="match status" value="1"/>
</dbReference>
<dbReference type="GO" id="GO:0000160">
    <property type="term" value="P:phosphorelay signal transduction system"/>
    <property type="evidence" value="ECO:0007669"/>
    <property type="project" value="InterPro"/>
</dbReference>
<dbReference type="Gene3D" id="1.10.10.10">
    <property type="entry name" value="Winged helix-like DNA-binding domain superfamily/Winged helix DNA-binding domain"/>
    <property type="match status" value="1"/>
</dbReference>
<dbReference type="Proteomes" id="UP000032680">
    <property type="component" value="Unassembled WGS sequence"/>
</dbReference>
<keyword evidence="1 2" id="KW-0238">DNA-binding</keyword>
<dbReference type="Gene3D" id="1.25.40.10">
    <property type="entry name" value="Tetratricopeptide repeat domain"/>
    <property type="match status" value="1"/>
</dbReference>
<protein>
    <submittedName>
        <fullName evidence="4">Transcriptional regulator</fullName>
    </submittedName>
</protein>
<keyword evidence="5" id="KW-1185">Reference proteome</keyword>
<dbReference type="GO" id="GO:0003677">
    <property type="term" value="F:DNA binding"/>
    <property type="evidence" value="ECO:0007669"/>
    <property type="project" value="UniProtKB-UniRule"/>
</dbReference>
<sequence length="576" mass="62190">MGPPARGHPDPRLGRGGGFTIAKAEWYGAEQKVMAMVAAPSPVRPAVYRFEGFTLDLLVGVLIDPHGTELHVRPKTFFLLRHLVENAGRLVSRDELLAAVWPGIFVTDDSITLCIGELRRVLSDDGRRLIRTTPRRGYMLAATVTRDDCVTPPPVAADPVSAAPVAMAVAEDAGPVAGAVVTGPPVLAVQPFVNMTNDPEQDYFADGITEDLTTLLSHLRCFSVVARNSAFTYKGNAVDVREVGRRLGADYVLEGSVRKAGDKVRITAQLCAADTGRHVWADRFDGTLADIFAFQDRVTEAVVGGIEPSLRFAELERIRARPTASQTAYDLYLRAMARRYVSREGSDEAQALLRQAIRLDPNYVVAHGALAITHTYRFAQGWSKPGDTEEALRYARRVVEVGGHEPSTLANAAHALAYLGRDYDAALAAAQRALLLAPNAAQILLACGWMRAYVGEAEAALALIERAKQLSPADPLTFIFNSAASYAHFVAGRYEQAVHAARRALSEGPTYLVALRLLATSLAHAGRVEEAAEAARTLLSLAPGYTLAAAADHASMRDPVTRRRFVDGLRLAGVPD</sequence>
<dbReference type="Pfam" id="PF13432">
    <property type="entry name" value="TPR_16"/>
    <property type="match status" value="1"/>
</dbReference>
<dbReference type="SMART" id="SM00028">
    <property type="entry name" value="TPR"/>
    <property type="match status" value="5"/>
</dbReference>
<dbReference type="InterPro" id="IPR019734">
    <property type="entry name" value="TPR_rpt"/>
</dbReference>
<name>A0A0D6P3Q2_9PROT</name>
<dbReference type="SUPFAM" id="SSF46894">
    <property type="entry name" value="C-terminal effector domain of the bipartite response regulators"/>
    <property type="match status" value="1"/>
</dbReference>
<reference evidence="4 5" key="1">
    <citation type="submission" date="2012-11" db="EMBL/GenBank/DDBJ databases">
        <title>Whole genome sequence of Acidisphaera rubrifaciens HS-AP3.</title>
        <authorList>
            <person name="Azuma Y."/>
            <person name="Higashiura N."/>
            <person name="Hirakawa H."/>
            <person name="Matsushita K."/>
        </authorList>
    </citation>
    <scope>NUCLEOTIDE SEQUENCE [LARGE SCALE GENOMIC DNA]</scope>
    <source>
        <strain evidence="4 5">HS-AP3</strain>
    </source>
</reference>
<dbReference type="Gene3D" id="3.40.50.10610">
    <property type="entry name" value="ABC-type transport auxiliary lipoprotein component"/>
    <property type="match status" value="1"/>
</dbReference>
<dbReference type="InterPro" id="IPR016032">
    <property type="entry name" value="Sig_transdc_resp-reg_C-effctor"/>
</dbReference>
<dbReference type="AlphaFoldDB" id="A0A0D6P3Q2"/>
<proteinExistence type="predicted"/>
<evidence type="ECO:0000313" key="5">
    <source>
        <dbReference type="Proteomes" id="UP000032680"/>
    </source>
</evidence>
<dbReference type="PANTHER" id="PTHR12558:SF33">
    <property type="entry name" value="BLL7664 PROTEIN"/>
    <property type="match status" value="1"/>
</dbReference>
<evidence type="ECO:0000313" key="4">
    <source>
        <dbReference type="EMBL" id="GAN76277.1"/>
    </source>
</evidence>
<dbReference type="InterPro" id="IPR011990">
    <property type="entry name" value="TPR-like_helical_dom_sf"/>
</dbReference>